<feature type="compositionally biased region" description="Polar residues" evidence="10">
    <location>
        <begin position="1"/>
        <end position="16"/>
    </location>
</feature>
<dbReference type="GO" id="GO:0035251">
    <property type="term" value="F:UDP-glucosyltransferase activity"/>
    <property type="evidence" value="ECO:0007669"/>
    <property type="project" value="UniProtKB-ARBA"/>
</dbReference>
<dbReference type="InterPro" id="IPR051357">
    <property type="entry name" value="H3K9_HMTase_SUVAR3-9"/>
</dbReference>
<dbReference type="Gene3D" id="2.30.280.10">
    <property type="entry name" value="SRA-YDG"/>
    <property type="match status" value="1"/>
</dbReference>
<dbReference type="PROSITE" id="PS51015">
    <property type="entry name" value="YDG"/>
    <property type="match status" value="1"/>
</dbReference>
<dbReference type="GO" id="GO:0003690">
    <property type="term" value="F:double-stranded DNA binding"/>
    <property type="evidence" value="ECO:0007669"/>
    <property type="project" value="TreeGrafter"/>
</dbReference>
<evidence type="ECO:0000313" key="14">
    <source>
        <dbReference type="EMBL" id="OMO98988.1"/>
    </source>
</evidence>
<dbReference type="InterPro" id="IPR007728">
    <property type="entry name" value="Pre-SET_dom"/>
</dbReference>
<dbReference type="PROSITE" id="PS50280">
    <property type="entry name" value="SET"/>
    <property type="match status" value="1"/>
</dbReference>
<keyword evidence="5" id="KW-0808">Transferase</keyword>
<dbReference type="FunFam" id="3.40.50.2000:FF:000019">
    <property type="entry name" value="Glycosyltransferase"/>
    <property type="match status" value="1"/>
</dbReference>
<dbReference type="Proteomes" id="UP000188268">
    <property type="component" value="Unassembled WGS sequence"/>
</dbReference>
<keyword evidence="15" id="KW-1185">Reference proteome</keyword>
<dbReference type="SUPFAM" id="SSF88697">
    <property type="entry name" value="PUA domain-like"/>
    <property type="match status" value="1"/>
</dbReference>
<dbReference type="InterPro" id="IPR001214">
    <property type="entry name" value="SET_dom"/>
</dbReference>
<dbReference type="GO" id="GO:0008270">
    <property type="term" value="F:zinc ion binding"/>
    <property type="evidence" value="ECO:0007669"/>
    <property type="project" value="InterPro"/>
</dbReference>
<evidence type="ECO:0000256" key="7">
    <source>
        <dbReference type="ARBA" id="ARBA00023242"/>
    </source>
</evidence>
<accession>A0A1R3JW08</accession>
<comment type="caution">
    <text evidence="14">The sequence shown here is derived from an EMBL/GenBank/DDBJ whole genome shotgun (WGS) entry which is preliminary data.</text>
</comment>
<evidence type="ECO:0000256" key="6">
    <source>
        <dbReference type="ARBA" id="ARBA00022853"/>
    </source>
</evidence>
<dbReference type="GO" id="GO:0042054">
    <property type="term" value="F:histone methyltransferase activity"/>
    <property type="evidence" value="ECO:0007669"/>
    <property type="project" value="InterPro"/>
</dbReference>
<dbReference type="Gene3D" id="2.170.270.10">
    <property type="entry name" value="SET domain"/>
    <property type="match status" value="1"/>
</dbReference>
<feature type="domain" description="SET" evidence="11">
    <location>
        <begin position="507"/>
        <end position="657"/>
    </location>
</feature>
<dbReference type="InterPro" id="IPR015947">
    <property type="entry name" value="PUA-like_sf"/>
</dbReference>
<evidence type="ECO:0000256" key="2">
    <source>
        <dbReference type="ARBA" id="ARBA00009995"/>
    </source>
</evidence>
<dbReference type="OrthoDB" id="5792673at2759"/>
<evidence type="ECO:0000256" key="10">
    <source>
        <dbReference type="SAM" id="MobiDB-lite"/>
    </source>
</evidence>
<dbReference type="Pfam" id="PF05033">
    <property type="entry name" value="Pre-SET"/>
    <property type="match status" value="1"/>
</dbReference>
<dbReference type="Pfam" id="PF00201">
    <property type="entry name" value="UDPGT"/>
    <property type="match status" value="1"/>
</dbReference>
<dbReference type="PROSITE" id="PS50867">
    <property type="entry name" value="PRE_SET"/>
    <property type="match status" value="1"/>
</dbReference>
<evidence type="ECO:0000256" key="5">
    <source>
        <dbReference type="ARBA" id="ARBA00022679"/>
    </source>
</evidence>
<reference evidence="14 15" key="1">
    <citation type="submission" date="2013-09" db="EMBL/GenBank/DDBJ databases">
        <title>Corchorus capsularis genome sequencing.</title>
        <authorList>
            <person name="Alam M."/>
            <person name="Haque M.S."/>
            <person name="Islam M.S."/>
            <person name="Emdad E.M."/>
            <person name="Islam M.M."/>
            <person name="Ahmed B."/>
            <person name="Halim A."/>
            <person name="Hossen Q.M.M."/>
            <person name="Hossain M.Z."/>
            <person name="Ahmed R."/>
            <person name="Khan M.M."/>
            <person name="Islam R."/>
            <person name="Rashid M.M."/>
            <person name="Khan S.A."/>
            <person name="Rahman M.S."/>
            <person name="Alam M."/>
        </authorList>
    </citation>
    <scope>NUCLEOTIDE SEQUENCE [LARGE SCALE GENOMIC DNA]</scope>
    <source>
        <strain evidence="15">cv. CVL-1</strain>
        <tissue evidence="14">Whole seedling</tissue>
    </source>
</reference>
<dbReference type="InterPro" id="IPR036987">
    <property type="entry name" value="SRA-YDG_sf"/>
</dbReference>
<dbReference type="AlphaFoldDB" id="A0A1R3JW08"/>
<dbReference type="PANTHER" id="PTHR45660:SF94">
    <property type="entry name" value="HISTONE-LYSINE N-METHYLTRANSFERASE, H3 LYSINE-9 SPECIFIC SUVH4"/>
    <property type="match status" value="1"/>
</dbReference>
<keyword evidence="3" id="KW-0158">Chromosome</keyword>
<evidence type="ECO:0000259" key="13">
    <source>
        <dbReference type="PROSITE" id="PS51015"/>
    </source>
</evidence>
<dbReference type="EMBL" id="AWWV01006954">
    <property type="protein sequence ID" value="OMO98988.1"/>
    <property type="molecule type" value="Genomic_DNA"/>
</dbReference>
<dbReference type="STRING" id="210143.A0A1R3JW08"/>
<keyword evidence="8" id="KW-0137">Centromere</keyword>
<dbReference type="SUPFAM" id="SSF53756">
    <property type="entry name" value="UDP-Glycosyltransferase/glycogen phosphorylase"/>
    <property type="match status" value="1"/>
</dbReference>
<dbReference type="InterPro" id="IPR002213">
    <property type="entry name" value="UDP_glucos_trans"/>
</dbReference>
<comment type="similarity">
    <text evidence="2">Belongs to the UDP-glycosyltransferase family.</text>
</comment>
<keyword evidence="4" id="KW-0328">Glycosyltransferase</keyword>
<evidence type="ECO:0000313" key="15">
    <source>
        <dbReference type="Proteomes" id="UP000188268"/>
    </source>
</evidence>
<dbReference type="InterPro" id="IPR046341">
    <property type="entry name" value="SET_dom_sf"/>
</dbReference>
<keyword evidence="7 9" id="KW-0539">Nucleus</keyword>
<evidence type="ECO:0000256" key="8">
    <source>
        <dbReference type="ARBA" id="ARBA00023328"/>
    </source>
</evidence>
<feature type="domain" description="YDG" evidence="13">
    <location>
        <begin position="194"/>
        <end position="348"/>
    </location>
</feature>
<feature type="region of interest" description="Disordered" evidence="10">
    <location>
        <begin position="1"/>
        <end position="52"/>
    </location>
</feature>
<protein>
    <submittedName>
        <fullName evidence="14">Uncharacterized protein</fullName>
    </submittedName>
</protein>
<dbReference type="CDD" id="cd03784">
    <property type="entry name" value="GT1_Gtf-like"/>
    <property type="match status" value="1"/>
</dbReference>
<evidence type="ECO:0000256" key="9">
    <source>
        <dbReference type="PROSITE-ProRule" id="PRU00358"/>
    </source>
</evidence>
<evidence type="ECO:0000259" key="12">
    <source>
        <dbReference type="PROSITE" id="PS50867"/>
    </source>
</evidence>
<comment type="subcellular location">
    <subcellularLocation>
        <location evidence="1">Chromosome</location>
        <location evidence="1">Centromere</location>
    </subcellularLocation>
    <subcellularLocation>
        <location evidence="9">Nucleus</location>
    </subcellularLocation>
</comment>
<evidence type="ECO:0000256" key="3">
    <source>
        <dbReference type="ARBA" id="ARBA00022454"/>
    </source>
</evidence>
<dbReference type="SUPFAM" id="SSF82199">
    <property type="entry name" value="SET domain"/>
    <property type="match status" value="1"/>
</dbReference>
<dbReference type="PROSITE" id="PS51575">
    <property type="entry name" value="SAM_MT43_SUVAR39_2"/>
    <property type="match status" value="1"/>
</dbReference>
<dbReference type="SMART" id="SM00466">
    <property type="entry name" value="SRA"/>
    <property type="match status" value="1"/>
</dbReference>
<dbReference type="PANTHER" id="PTHR45660">
    <property type="entry name" value="HISTONE-LYSINE N-METHYLTRANSFERASE SETMAR"/>
    <property type="match status" value="1"/>
</dbReference>
<dbReference type="GO" id="GO:0005634">
    <property type="term" value="C:nucleus"/>
    <property type="evidence" value="ECO:0007669"/>
    <property type="project" value="UniProtKB-SubCell"/>
</dbReference>
<dbReference type="InterPro" id="IPR025794">
    <property type="entry name" value="H3-K9-MeTrfase_plant"/>
</dbReference>
<feature type="domain" description="Pre-SET" evidence="12">
    <location>
        <begin position="442"/>
        <end position="504"/>
    </location>
</feature>
<dbReference type="GO" id="GO:0000775">
    <property type="term" value="C:chromosome, centromeric region"/>
    <property type="evidence" value="ECO:0007669"/>
    <property type="project" value="UniProtKB-SubCell"/>
</dbReference>
<dbReference type="FunFam" id="3.40.50.2000:FF:000057">
    <property type="entry name" value="Glycosyltransferase"/>
    <property type="match status" value="1"/>
</dbReference>
<dbReference type="PROSITE" id="PS00375">
    <property type="entry name" value="UDPGT"/>
    <property type="match status" value="1"/>
</dbReference>
<dbReference type="Gramene" id="OMO98988">
    <property type="protein sequence ID" value="OMO98988"/>
    <property type="gene ID" value="CCACVL1_03987"/>
</dbReference>
<sequence length="1147" mass="127411">MVVNQSPHTVESSLPTAESRGKRLKIATPEKKDEKNVAGQRRVSSRLQAAKQKADKEILVKKRVELLDLDEDGGSSKKKVVNGDFREKRKLKDDQTRTQNLPETTELKMVAMAAKIDSLKSIPSNVVAKSAHIKVKETIRLFNKHYLHFVQEEEKRCGTGGVKVDKKDPKAMIAHKGDVGDVKNKSKRPDLKAISKASIDVGHQFYSRAEMCVVGFHNHWLNGIDFVGQNHKKGEFKNYILPLAVAIVLSGQYEDDLDNAEDVIYTGQGGHDLTGNKRQIRDQVLERGNLALKNCVEQGVPVRVIRGHQCPSSYTGKVYTYDGLYKVVQYWKQKGISGFTVFKYRLRRLEGQPTLTTSQVQYVNGRGPKSPSEIQGLVCEDISGGQEDVPIPATNLVDDPPVAPTGKLNFQISLSLFLCFSDYKYCKKMTVAENIKIPTNVAGCNCKGVCCDPKTCACAKLNGSDFPYVRRDGGRLIEAKHVVFECGPRCGCGPSCVNRASQRGLRYRLEVFRTPKKGWGVRSWDFIPAGAPVCEYIGVIRRTEDLDDASENYYILDIDCLQTMRGLGQRNRRQQDASLPMIPNMDSIDEQKSESVPEFCIDAGSSGNVARYINHSCDPNLFIQCVLSAHHDFRLARLILFAADNIPPMQELSYDYCYPIDGVYGPDGKGIGHTKMVKAENSTQSKSMEEEHKSKKEAHVLILPFPGLLGHMNPMLQLARRLVSKGIKATLLTTIFLSKSVTLSDPTGSIHLETISDGFDQGGFAQAGSDEIYLSTFKSAGSQSLASLIKKLGEIGQPLDAIIYDAFLPWTLDVAKQFGLLTAVFFTQSCAVNSIYYHMSKGLLKLPVEEPNASLPGLPVLQVSELPSLLYHYGSFPALFDMVVAQFSNIDEADWVLVNSFHHLEKEVIDWMSGIWRLGTIGPTIPSMFLDKRLENNKDYGISLFKPDTSTCMNWLNSKPNGAVVYVSFGSLAMLGAEQMAEIAWGLKSSNCYFLWVVRESEEPKLPENFKGEIGDKGLIVDWCNQLEVLEHESLGCFFTHCGHNSVIEAMCLGVPLLAMPQIHDQATNAKYVEDVWGIGIRAFPDEKGIVGREIIKECINEVMEGEKGKEIKNNAIKWKNLAREAVDKGGSSDQKIDEFVAQLLCA</sequence>
<name>A0A1R3JW08_COCAP</name>
<organism evidence="14 15">
    <name type="scientific">Corchorus capsularis</name>
    <name type="common">Jute</name>
    <dbReference type="NCBI Taxonomy" id="210143"/>
    <lineage>
        <taxon>Eukaryota</taxon>
        <taxon>Viridiplantae</taxon>
        <taxon>Streptophyta</taxon>
        <taxon>Embryophyta</taxon>
        <taxon>Tracheophyta</taxon>
        <taxon>Spermatophyta</taxon>
        <taxon>Magnoliopsida</taxon>
        <taxon>eudicotyledons</taxon>
        <taxon>Gunneridae</taxon>
        <taxon>Pentapetalae</taxon>
        <taxon>rosids</taxon>
        <taxon>malvids</taxon>
        <taxon>Malvales</taxon>
        <taxon>Malvaceae</taxon>
        <taxon>Grewioideae</taxon>
        <taxon>Apeibeae</taxon>
        <taxon>Corchorus</taxon>
    </lineage>
</organism>
<dbReference type="InterPro" id="IPR035595">
    <property type="entry name" value="UDP_glycos_trans_CS"/>
</dbReference>
<evidence type="ECO:0000256" key="1">
    <source>
        <dbReference type="ARBA" id="ARBA00004584"/>
    </source>
</evidence>
<dbReference type="InterPro" id="IPR003105">
    <property type="entry name" value="SRA_YDG"/>
</dbReference>
<dbReference type="Gene3D" id="3.40.50.2000">
    <property type="entry name" value="Glycogen Phosphorylase B"/>
    <property type="match status" value="2"/>
</dbReference>
<dbReference type="SMART" id="SM00468">
    <property type="entry name" value="PreSET"/>
    <property type="match status" value="1"/>
</dbReference>
<dbReference type="Pfam" id="PF02182">
    <property type="entry name" value="SAD_SRA"/>
    <property type="match status" value="1"/>
</dbReference>
<keyword evidence="6" id="KW-0156">Chromatin regulator</keyword>
<dbReference type="GO" id="GO:0032787">
    <property type="term" value="P:monocarboxylic acid metabolic process"/>
    <property type="evidence" value="ECO:0007669"/>
    <property type="project" value="UniProtKB-ARBA"/>
</dbReference>
<evidence type="ECO:0000259" key="11">
    <source>
        <dbReference type="PROSITE" id="PS50280"/>
    </source>
</evidence>
<evidence type="ECO:0000256" key="4">
    <source>
        <dbReference type="ARBA" id="ARBA00022676"/>
    </source>
</evidence>
<dbReference type="SMART" id="SM00317">
    <property type="entry name" value="SET"/>
    <property type="match status" value="1"/>
</dbReference>
<dbReference type="Pfam" id="PF00856">
    <property type="entry name" value="SET"/>
    <property type="match status" value="1"/>
</dbReference>
<proteinExistence type="inferred from homology"/>
<gene>
    <name evidence="14" type="ORF">CCACVL1_03987</name>
</gene>